<keyword evidence="4" id="KW-1185">Reference proteome</keyword>
<evidence type="ECO:0000313" key="3">
    <source>
        <dbReference type="EMBL" id="MCV7228867.1"/>
    </source>
</evidence>
<keyword evidence="2" id="KW-0812">Transmembrane</keyword>
<proteinExistence type="predicted"/>
<organism evidence="3 4">
    <name type="scientific">Mycolicibacterium komossense</name>
    <dbReference type="NCBI Taxonomy" id="1779"/>
    <lineage>
        <taxon>Bacteria</taxon>
        <taxon>Bacillati</taxon>
        <taxon>Actinomycetota</taxon>
        <taxon>Actinomycetes</taxon>
        <taxon>Mycobacteriales</taxon>
        <taxon>Mycobacteriaceae</taxon>
        <taxon>Mycolicibacterium</taxon>
    </lineage>
</organism>
<reference evidence="3 4" key="1">
    <citation type="journal article" date="2022" name="BMC Genomics">
        <title>Comparative genome analysis of mycobacteria focusing on tRNA and non-coding RNA.</title>
        <authorList>
            <person name="Behra P.R.K."/>
            <person name="Pettersson B.M.F."/>
            <person name="Ramesh M."/>
            <person name="Das S."/>
            <person name="Dasgupta S."/>
            <person name="Kirsebom L.A."/>
        </authorList>
    </citation>
    <scope>NUCLEOTIDE SEQUENCE [LARGE SCALE GENOMIC DNA]</scope>
    <source>
        <strain evidence="3 4">DSM 44078</strain>
    </source>
</reference>
<sequence length="217" mass="23004">MTEPAAQPPEGFENFKADLEAAERRVAGEIDPGPRAVVVAVLVFVLLVSFILPHTGAARGVDVVMGDNAAIGVGIALPSRVFCWLTLVFGVGFSMLALLTRRWALAWIALAGTTLASFTGLLAVWSRQTATIGHAMGPGITHPGPGYGLILAWITVILLAFHWARVVWTRTAVQLAAEEQRRRAAAVDQSTSLLDRLGKPAKPGKTPPKPDSGAPRS</sequence>
<feature type="region of interest" description="Disordered" evidence="1">
    <location>
        <begin position="184"/>
        <end position="217"/>
    </location>
</feature>
<feature type="transmembrane region" description="Helical" evidence="2">
    <location>
        <begin position="146"/>
        <end position="164"/>
    </location>
</feature>
<evidence type="ECO:0000313" key="4">
    <source>
        <dbReference type="Proteomes" id="UP001526201"/>
    </source>
</evidence>
<evidence type="ECO:0000256" key="1">
    <source>
        <dbReference type="SAM" id="MobiDB-lite"/>
    </source>
</evidence>
<name>A0ABT3CHM3_9MYCO</name>
<dbReference type="EMBL" id="JACKTY010000037">
    <property type="protein sequence ID" value="MCV7228867.1"/>
    <property type="molecule type" value="Genomic_DNA"/>
</dbReference>
<feature type="transmembrane region" description="Helical" evidence="2">
    <location>
        <begin position="105"/>
        <end position="126"/>
    </location>
</feature>
<keyword evidence="2" id="KW-1133">Transmembrane helix</keyword>
<dbReference type="RefSeq" id="WP_264070049.1">
    <property type="nucleotide sequence ID" value="NZ_JACKTY010000037.1"/>
</dbReference>
<comment type="caution">
    <text evidence="3">The sequence shown here is derived from an EMBL/GenBank/DDBJ whole genome shotgun (WGS) entry which is preliminary data.</text>
</comment>
<dbReference type="Proteomes" id="UP001526201">
    <property type="component" value="Unassembled WGS sequence"/>
</dbReference>
<gene>
    <name evidence="3" type="ORF">H7J73_22885</name>
</gene>
<keyword evidence="2" id="KW-0472">Membrane</keyword>
<evidence type="ECO:0000256" key="2">
    <source>
        <dbReference type="SAM" id="Phobius"/>
    </source>
</evidence>
<evidence type="ECO:0008006" key="5">
    <source>
        <dbReference type="Google" id="ProtNLM"/>
    </source>
</evidence>
<feature type="transmembrane region" description="Helical" evidence="2">
    <location>
        <begin position="36"/>
        <end position="55"/>
    </location>
</feature>
<feature type="transmembrane region" description="Helical" evidence="2">
    <location>
        <begin position="75"/>
        <end position="98"/>
    </location>
</feature>
<accession>A0ABT3CHM3</accession>
<protein>
    <recommendedName>
        <fullName evidence="5">Transmembrane protein</fullName>
    </recommendedName>
</protein>